<keyword evidence="4" id="KW-1185">Reference proteome</keyword>
<keyword evidence="1" id="KW-0175">Coiled coil</keyword>
<feature type="coiled-coil region" evidence="1">
    <location>
        <begin position="59"/>
        <end position="96"/>
    </location>
</feature>
<evidence type="ECO:0000256" key="2">
    <source>
        <dbReference type="SAM" id="MobiDB-lite"/>
    </source>
</evidence>
<reference evidence="3 4" key="1">
    <citation type="journal article" date="2021" name="Nat. Commun.">
        <title>Genetic determinants of endophytism in the Arabidopsis root mycobiome.</title>
        <authorList>
            <person name="Mesny F."/>
            <person name="Miyauchi S."/>
            <person name="Thiergart T."/>
            <person name="Pickel B."/>
            <person name="Atanasova L."/>
            <person name="Karlsson M."/>
            <person name="Huettel B."/>
            <person name="Barry K.W."/>
            <person name="Haridas S."/>
            <person name="Chen C."/>
            <person name="Bauer D."/>
            <person name="Andreopoulos W."/>
            <person name="Pangilinan J."/>
            <person name="LaButti K."/>
            <person name="Riley R."/>
            <person name="Lipzen A."/>
            <person name="Clum A."/>
            <person name="Drula E."/>
            <person name="Henrissat B."/>
            <person name="Kohler A."/>
            <person name="Grigoriev I.V."/>
            <person name="Martin F.M."/>
            <person name="Hacquard S."/>
        </authorList>
    </citation>
    <scope>NUCLEOTIDE SEQUENCE [LARGE SCALE GENOMIC DNA]</scope>
    <source>
        <strain evidence="3 4">MPI-SDFR-AT-0080</strain>
    </source>
</reference>
<feature type="compositionally biased region" description="Basic and acidic residues" evidence="2">
    <location>
        <begin position="232"/>
        <end position="241"/>
    </location>
</feature>
<dbReference type="Proteomes" id="UP000774617">
    <property type="component" value="Unassembled WGS sequence"/>
</dbReference>
<comment type="caution">
    <text evidence="3">The sequence shown here is derived from an EMBL/GenBank/DDBJ whole genome shotgun (WGS) entry which is preliminary data.</text>
</comment>
<protein>
    <submittedName>
        <fullName evidence="3">Uncharacterized protein</fullName>
    </submittedName>
</protein>
<feature type="compositionally biased region" description="Polar residues" evidence="2">
    <location>
        <begin position="1"/>
        <end position="13"/>
    </location>
</feature>
<evidence type="ECO:0000313" key="3">
    <source>
        <dbReference type="EMBL" id="KAH7016643.1"/>
    </source>
</evidence>
<feature type="region of interest" description="Disordered" evidence="2">
    <location>
        <begin position="206"/>
        <end position="241"/>
    </location>
</feature>
<sequence length="241" mass="27550">MESHVPSQLPEQSTEVHEVSDLLSDGGQLQNTELQMWKDYAMRLNAAYCQDRSAVVQLQHQWEQAYAAQMQLKAELENEQLAHSRTKERLDEERLEHGTILEDLMWQRHRLRESQDDTNAICEVLRRCRQIMDTSLFGLTGMHGRPSNRGGGDPPVENSEAIPKRGADGPDKSITEANSTLESRNQELESIVAAKDAEVAEIKKQLNRIKHKKDGHNIRDHRSVRGRRGGRKRESTKKQQA</sequence>
<feature type="compositionally biased region" description="Basic and acidic residues" evidence="2">
    <location>
        <begin position="162"/>
        <end position="174"/>
    </location>
</feature>
<proteinExistence type="predicted"/>
<name>A0ABQ8FU81_9PEZI</name>
<organism evidence="3 4">
    <name type="scientific">Macrophomina phaseolina</name>
    <dbReference type="NCBI Taxonomy" id="35725"/>
    <lineage>
        <taxon>Eukaryota</taxon>
        <taxon>Fungi</taxon>
        <taxon>Dikarya</taxon>
        <taxon>Ascomycota</taxon>
        <taxon>Pezizomycotina</taxon>
        <taxon>Dothideomycetes</taxon>
        <taxon>Dothideomycetes incertae sedis</taxon>
        <taxon>Botryosphaeriales</taxon>
        <taxon>Botryosphaeriaceae</taxon>
        <taxon>Macrophomina</taxon>
    </lineage>
</organism>
<dbReference type="EMBL" id="JAGTJR010000074">
    <property type="protein sequence ID" value="KAH7016643.1"/>
    <property type="molecule type" value="Genomic_DNA"/>
</dbReference>
<evidence type="ECO:0000256" key="1">
    <source>
        <dbReference type="SAM" id="Coils"/>
    </source>
</evidence>
<gene>
    <name evidence="3" type="ORF">B0J12DRAFT_705658</name>
</gene>
<evidence type="ECO:0000313" key="4">
    <source>
        <dbReference type="Proteomes" id="UP000774617"/>
    </source>
</evidence>
<feature type="region of interest" description="Disordered" evidence="2">
    <location>
        <begin position="1"/>
        <end position="23"/>
    </location>
</feature>
<accession>A0ABQ8FU81</accession>
<feature type="region of interest" description="Disordered" evidence="2">
    <location>
        <begin position="138"/>
        <end position="186"/>
    </location>
</feature>